<evidence type="ECO:0000313" key="1">
    <source>
        <dbReference type="Proteomes" id="UP000000437"/>
    </source>
</evidence>
<keyword evidence="2" id="KW-0540">Nuclease</keyword>
<name>A0AC58IQD8_DANRE</name>
<organism evidence="1 2">
    <name type="scientific">Danio rerio</name>
    <name type="common">Zebrafish</name>
    <name type="synonym">Brachydanio rerio</name>
    <dbReference type="NCBI Taxonomy" id="7955"/>
    <lineage>
        <taxon>Eukaryota</taxon>
        <taxon>Metazoa</taxon>
        <taxon>Chordata</taxon>
        <taxon>Craniata</taxon>
        <taxon>Vertebrata</taxon>
        <taxon>Euteleostomi</taxon>
        <taxon>Actinopterygii</taxon>
        <taxon>Neopterygii</taxon>
        <taxon>Teleostei</taxon>
        <taxon>Ostariophysi</taxon>
        <taxon>Cypriniformes</taxon>
        <taxon>Danionidae</taxon>
        <taxon>Danioninae</taxon>
        <taxon>Danio</taxon>
    </lineage>
</organism>
<keyword evidence="1" id="KW-1185">Reference proteome</keyword>
<keyword evidence="2" id="KW-0255">Endonuclease</keyword>
<proteinExistence type="predicted"/>
<accession>A0AC58IQD8</accession>
<reference evidence="2" key="1">
    <citation type="submission" date="2025-08" db="UniProtKB">
        <authorList>
            <consortium name="RefSeq"/>
        </authorList>
    </citation>
    <scope>IDENTIFICATION</scope>
    <source>
        <strain evidence="2">Tuebingen</strain>
        <tissue evidence="2">Fibroblasts and whole tissue</tissue>
    </source>
</reference>
<evidence type="ECO:0000313" key="2">
    <source>
        <dbReference type="RefSeq" id="XP_073796437.1"/>
    </source>
</evidence>
<dbReference type="Proteomes" id="UP000000437">
    <property type="component" value="Chromosome 24"/>
</dbReference>
<keyword evidence="2" id="KW-0378">Hydrolase</keyword>
<protein>
    <submittedName>
        <fullName evidence="2">DNA endonuclease RBBP8 isoform X1</fullName>
    </submittedName>
</protein>
<sequence>MSITPADLSPASSSDHREKLQELLTAVRDLHDTALQELQAKIAKLKKERCLDAQKLSEFHSKNQHLREQQKIQQEKIRQLEDRLRSGPCDRCTVKEKQIKKTNTELEDNNQRNLSVISELEAERKTLTDENRRLSLELERLRRSGSPQNTSSEAEEGMIPDSPLRPLSLPVASKMKRRKEQNHVRYTETPLSLSHPESRQREQSVAFGCNGKGVLVAETCEMDATSVAERDNKRHFRIVVPETCRPDVYPEQVDDVDDDDLHIPSHTEQNQKPELRDCTNILIAGQNDDSPLILRCRPLASQDHQSSIDDVLRTPANSSTCVLTKGKRKHSNGAKKDREISDCRLDADETDIKGIIFASTPANGRLQSKNQETSEIETTQDSKKKCLDGHTPRKSLVQNHHAPFPYDQSWSVDPGADLGQYDTESSPQPEHQARTDLETLDTDCTFVSHSLLLRGQKTTGQSQTTGIGQKANDSLADIFDKTGYGEYESCPQDDSIDLKQDSVYEEEREEDDPEEKPEAAVCDYSVVFRRPADRKPLVSDSDKSSRNKSFACVEVVRKKDERRKLKGHYCKECEVYYADLPEEEREKKLTSCSRHRYRYIPPSTPENFWEVGFPSTQTCVERGYIKEDEQPDVRIRRRRPYLAMFSPKAKSQKKKH</sequence>
<dbReference type="RefSeq" id="XP_073796437.1">
    <property type="nucleotide sequence ID" value="XM_073940336.1"/>
</dbReference>
<gene>
    <name evidence="2" type="primary">rbbp8</name>
    <name evidence="2" type="synonym">zgc:113143</name>
</gene>